<dbReference type="InterPro" id="IPR020075">
    <property type="entry name" value="Uncharacterised_AF2234"/>
</dbReference>
<evidence type="ECO:0000313" key="1">
    <source>
        <dbReference type="EMBL" id="RXE56552.1"/>
    </source>
</evidence>
<gene>
    <name evidence="1" type="ORF">ABH15_07710</name>
</gene>
<dbReference type="EMBL" id="LHQS01000002">
    <property type="protein sequence ID" value="RXE56552.1"/>
    <property type="molecule type" value="Genomic_DNA"/>
</dbReference>
<comment type="caution">
    <text evidence="1">The sequence shown here is derived from an EMBL/GenBank/DDBJ whole genome shotgun (WGS) entry which is preliminary data.</text>
</comment>
<dbReference type="Pfam" id="PF10967">
    <property type="entry name" value="DUF2769"/>
    <property type="match status" value="1"/>
</dbReference>
<dbReference type="OrthoDB" id="71341at2157"/>
<dbReference type="Proteomes" id="UP000290932">
    <property type="component" value="Unassembled WGS sequence"/>
</dbReference>
<evidence type="ECO:0008006" key="3">
    <source>
        <dbReference type="Google" id="ProtNLM"/>
    </source>
</evidence>
<organism evidence="1 2">
    <name type="scientific">Methanoculleus taiwanensis</name>
    <dbReference type="NCBI Taxonomy" id="1550565"/>
    <lineage>
        <taxon>Archaea</taxon>
        <taxon>Methanobacteriati</taxon>
        <taxon>Methanobacteriota</taxon>
        <taxon>Stenosarchaea group</taxon>
        <taxon>Methanomicrobia</taxon>
        <taxon>Methanomicrobiales</taxon>
        <taxon>Methanomicrobiaceae</taxon>
        <taxon>Methanoculleus</taxon>
    </lineage>
</organism>
<evidence type="ECO:0000313" key="2">
    <source>
        <dbReference type="Proteomes" id="UP000290932"/>
    </source>
</evidence>
<dbReference type="AlphaFoldDB" id="A0A498H147"/>
<reference evidence="1 2" key="1">
    <citation type="journal article" date="2015" name="Int. J. Syst. Evol. Microbiol.">
        <title>Methanoculleus taiwanensis sp. nov., a methanogen isolated from deep marine sediment at the deformation front area near Taiwan.</title>
        <authorList>
            <person name="Weng C.Y."/>
            <person name="Chen S.C."/>
            <person name="Lai M.C."/>
            <person name="Wu S.Y."/>
            <person name="Lin S."/>
            <person name="Yang T.F."/>
            <person name="Chen P.C."/>
        </authorList>
    </citation>
    <scope>NUCLEOTIDE SEQUENCE [LARGE SCALE GENOMIC DNA]</scope>
    <source>
        <strain evidence="1 2">CYW4</strain>
    </source>
</reference>
<name>A0A498H147_9EURY</name>
<sequence length="103" mass="12188">MEKFEEIMRNMQRISPEEREKILEEEGRKCICGECPVYNACAKNAHEGFFCAWGKSFVCITSEEEEKCICPDCPVMADWGMKHIYHCTRGEERAQWFDQQIRK</sequence>
<accession>A0A498H147</accession>
<protein>
    <recommendedName>
        <fullName evidence="3">DUF2769 domain-containing protein</fullName>
    </recommendedName>
</protein>
<proteinExistence type="predicted"/>
<keyword evidence="2" id="KW-1185">Reference proteome</keyword>